<proteinExistence type="predicted"/>
<dbReference type="AlphaFoldDB" id="A0A368Q918"/>
<accession>A0A368Q918</accession>
<evidence type="ECO:0000256" key="1">
    <source>
        <dbReference type="SAM" id="MobiDB-lite"/>
    </source>
</evidence>
<protein>
    <submittedName>
        <fullName evidence="2">Uncharacterized protein</fullName>
    </submittedName>
</protein>
<reference evidence="2" key="2">
    <citation type="submission" date="2015-07" db="EMBL/GenBank/DDBJ databases">
        <authorList>
            <person name="Noorani M."/>
        </authorList>
    </citation>
    <scope>NUCLEOTIDE SEQUENCE</scope>
    <source>
        <strain evidence="2">Yugu1</strain>
    </source>
</reference>
<dbReference type="EMBL" id="CM003529">
    <property type="protein sequence ID" value="RCV14208.1"/>
    <property type="molecule type" value="Genomic_DNA"/>
</dbReference>
<reference evidence="2" key="1">
    <citation type="journal article" date="2012" name="Nat. Biotechnol.">
        <title>Reference genome sequence of the model plant Setaria.</title>
        <authorList>
            <person name="Bennetzen J.L."/>
            <person name="Schmutz J."/>
            <person name="Wang H."/>
            <person name="Percifield R."/>
            <person name="Hawkins J."/>
            <person name="Pontaroli A.C."/>
            <person name="Estep M."/>
            <person name="Feng L."/>
            <person name="Vaughn J.N."/>
            <person name="Grimwood J."/>
            <person name="Jenkins J."/>
            <person name="Barry K."/>
            <person name="Lindquist E."/>
            <person name="Hellsten U."/>
            <person name="Deshpande S."/>
            <person name="Wang X."/>
            <person name="Wu X."/>
            <person name="Mitros T."/>
            <person name="Triplett J."/>
            <person name="Yang X."/>
            <person name="Ye C.Y."/>
            <person name="Mauro-Herrera M."/>
            <person name="Wang L."/>
            <person name="Li P."/>
            <person name="Sharma M."/>
            <person name="Sharma R."/>
            <person name="Ronald P.C."/>
            <person name="Panaud O."/>
            <person name="Kellogg E.A."/>
            <person name="Brutnell T.P."/>
            <person name="Doust A.N."/>
            <person name="Tuskan G.A."/>
            <person name="Rokhsar D."/>
            <person name="Devos K.M."/>
        </authorList>
    </citation>
    <scope>NUCLEOTIDE SEQUENCE [LARGE SCALE GENOMIC DNA]</scope>
    <source>
        <strain evidence="2">Yugu1</strain>
    </source>
</reference>
<evidence type="ECO:0000313" key="2">
    <source>
        <dbReference type="EMBL" id="RCV14208.1"/>
    </source>
</evidence>
<gene>
    <name evidence="2" type="ORF">SETIT_2G406900v2</name>
</gene>
<sequence>MSRSGSEEAAAASGAPHAASTATMRRAIAPPGAMQPVRGHRPRSRALGPKCPVPGRVPRLQGRPLEAGPPQCRVLYERAWNEQWVVCFCDTVSQSILLRFTRLVKWPGYVVKLFGTEDYVCALQLACPDLGGAACSVLTATDVSSAAGMVLL</sequence>
<organism evidence="2">
    <name type="scientific">Setaria italica</name>
    <name type="common">Foxtail millet</name>
    <name type="synonym">Panicum italicum</name>
    <dbReference type="NCBI Taxonomy" id="4555"/>
    <lineage>
        <taxon>Eukaryota</taxon>
        <taxon>Viridiplantae</taxon>
        <taxon>Streptophyta</taxon>
        <taxon>Embryophyta</taxon>
        <taxon>Tracheophyta</taxon>
        <taxon>Spermatophyta</taxon>
        <taxon>Magnoliopsida</taxon>
        <taxon>Liliopsida</taxon>
        <taxon>Poales</taxon>
        <taxon>Poaceae</taxon>
        <taxon>PACMAD clade</taxon>
        <taxon>Panicoideae</taxon>
        <taxon>Panicodae</taxon>
        <taxon>Paniceae</taxon>
        <taxon>Cenchrinae</taxon>
        <taxon>Setaria</taxon>
    </lineage>
</organism>
<feature type="compositionally biased region" description="Low complexity" evidence="1">
    <location>
        <begin position="7"/>
        <end position="23"/>
    </location>
</feature>
<feature type="region of interest" description="Disordered" evidence="1">
    <location>
        <begin position="1"/>
        <end position="62"/>
    </location>
</feature>
<name>A0A368Q918_SETIT</name>